<gene>
    <name evidence="1" type="ORF">HannXRQ_Chr15g0470671</name>
</gene>
<proteinExistence type="predicted"/>
<reference evidence="2" key="1">
    <citation type="journal article" date="2017" name="Nature">
        <title>The sunflower genome provides insights into oil metabolism, flowering and Asterid evolution.</title>
        <authorList>
            <person name="Badouin H."/>
            <person name="Gouzy J."/>
            <person name="Grassa C.J."/>
            <person name="Murat F."/>
            <person name="Staton S.E."/>
            <person name="Cottret L."/>
            <person name="Lelandais-Briere C."/>
            <person name="Owens G.L."/>
            <person name="Carrere S."/>
            <person name="Mayjonade B."/>
            <person name="Legrand L."/>
            <person name="Gill N."/>
            <person name="Kane N.C."/>
            <person name="Bowers J.E."/>
            <person name="Hubner S."/>
            <person name="Bellec A."/>
            <person name="Berard A."/>
            <person name="Berges H."/>
            <person name="Blanchet N."/>
            <person name="Boniface M.C."/>
            <person name="Brunel D."/>
            <person name="Catrice O."/>
            <person name="Chaidir N."/>
            <person name="Claudel C."/>
            <person name="Donnadieu C."/>
            <person name="Faraut T."/>
            <person name="Fievet G."/>
            <person name="Helmstetter N."/>
            <person name="King M."/>
            <person name="Knapp S.J."/>
            <person name="Lai Z."/>
            <person name="Le Paslier M.C."/>
            <person name="Lippi Y."/>
            <person name="Lorenzon L."/>
            <person name="Mandel J.R."/>
            <person name="Marage G."/>
            <person name="Marchand G."/>
            <person name="Marquand E."/>
            <person name="Bret-Mestries E."/>
            <person name="Morien E."/>
            <person name="Nambeesan S."/>
            <person name="Nguyen T."/>
            <person name="Pegot-Espagnet P."/>
            <person name="Pouilly N."/>
            <person name="Raftis F."/>
            <person name="Sallet E."/>
            <person name="Schiex T."/>
            <person name="Thomas J."/>
            <person name="Vandecasteele C."/>
            <person name="Vares D."/>
            <person name="Vear F."/>
            <person name="Vautrin S."/>
            <person name="Crespi M."/>
            <person name="Mangin B."/>
            <person name="Burke J.M."/>
            <person name="Salse J."/>
            <person name="Munos S."/>
            <person name="Vincourt P."/>
            <person name="Rieseberg L.H."/>
            <person name="Langlade N.B."/>
        </authorList>
    </citation>
    <scope>NUCLEOTIDE SEQUENCE [LARGE SCALE GENOMIC DNA]</scope>
    <source>
        <strain evidence="2">cv. SF193</strain>
    </source>
</reference>
<dbReference type="InParanoid" id="A0A251SAA4"/>
<evidence type="ECO:0000313" key="1">
    <source>
        <dbReference type="EMBL" id="OTF94310.1"/>
    </source>
</evidence>
<dbReference type="AlphaFoldDB" id="A0A251SAA4"/>
<organism evidence="1 2">
    <name type="scientific">Helianthus annuus</name>
    <name type="common">Common sunflower</name>
    <dbReference type="NCBI Taxonomy" id="4232"/>
    <lineage>
        <taxon>Eukaryota</taxon>
        <taxon>Viridiplantae</taxon>
        <taxon>Streptophyta</taxon>
        <taxon>Embryophyta</taxon>
        <taxon>Tracheophyta</taxon>
        <taxon>Spermatophyta</taxon>
        <taxon>Magnoliopsida</taxon>
        <taxon>eudicotyledons</taxon>
        <taxon>Gunneridae</taxon>
        <taxon>Pentapetalae</taxon>
        <taxon>asterids</taxon>
        <taxon>campanulids</taxon>
        <taxon>Asterales</taxon>
        <taxon>Asteraceae</taxon>
        <taxon>Asteroideae</taxon>
        <taxon>Heliantheae alliance</taxon>
        <taxon>Heliantheae</taxon>
        <taxon>Helianthus</taxon>
    </lineage>
</organism>
<sequence length="58" mass="6575">MVWKVIILYNTNPSHSPSFHLLKPPLQSFGHHTSSTQSFAFPSINLSRTNPKLIYGHV</sequence>
<protein>
    <submittedName>
        <fullName evidence="1">Uncharacterized protein</fullName>
    </submittedName>
</protein>
<name>A0A251SAA4_HELAN</name>
<evidence type="ECO:0000313" key="2">
    <source>
        <dbReference type="Proteomes" id="UP000215914"/>
    </source>
</evidence>
<accession>A0A251SAA4</accession>
<keyword evidence="2" id="KW-1185">Reference proteome</keyword>
<dbReference type="EMBL" id="CM007904">
    <property type="protein sequence ID" value="OTF94310.1"/>
    <property type="molecule type" value="Genomic_DNA"/>
</dbReference>
<dbReference type="Proteomes" id="UP000215914">
    <property type="component" value="Chromosome 15"/>
</dbReference>